<organism evidence="10 11">
    <name type="scientific">Dissostichus mawsoni</name>
    <name type="common">Antarctic cod</name>
    <dbReference type="NCBI Taxonomy" id="36200"/>
    <lineage>
        <taxon>Eukaryota</taxon>
        <taxon>Metazoa</taxon>
        <taxon>Chordata</taxon>
        <taxon>Craniata</taxon>
        <taxon>Vertebrata</taxon>
        <taxon>Euteleostomi</taxon>
        <taxon>Actinopterygii</taxon>
        <taxon>Neopterygii</taxon>
        <taxon>Teleostei</taxon>
        <taxon>Neoteleostei</taxon>
        <taxon>Acanthomorphata</taxon>
        <taxon>Eupercaria</taxon>
        <taxon>Perciformes</taxon>
        <taxon>Notothenioidei</taxon>
        <taxon>Nototheniidae</taxon>
        <taxon>Dissostichus</taxon>
    </lineage>
</organism>
<evidence type="ECO:0000256" key="5">
    <source>
        <dbReference type="ARBA" id="ARBA00022703"/>
    </source>
</evidence>
<dbReference type="GO" id="GO:2001244">
    <property type="term" value="P:positive regulation of intrinsic apoptotic signaling pathway"/>
    <property type="evidence" value="ECO:0007669"/>
    <property type="project" value="TreeGrafter"/>
</dbReference>
<keyword evidence="11" id="KW-1185">Reference proteome</keyword>
<evidence type="ECO:0000256" key="9">
    <source>
        <dbReference type="SAM" id="MobiDB-lite"/>
    </source>
</evidence>
<dbReference type="PANTHER" id="PTHR35447:SF1">
    <property type="entry name" value="BH3-INTERACTING DOMAIN DEATH AGONIST"/>
    <property type="match status" value="1"/>
</dbReference>
<evidence type="ECO:0000256" key="4">
    <source>
        <dbReference type="ARBA" id="ARBA00022490"/>
    </source>
</evidence>
<evidence type="ECO:0000256" key="2">
    <source>
        <dbReference type="ARBA" id="ARBA00004496"/>
    </source>
</evidence>
<keyword evidence="6" id="KW-1000">Mitochondrion outer membrane</keyword>
<dbReference type="GO" id="GO:2001238">
    <property type="term" value="P:positive regulation of extrinsic apoptotic signaling pathway"/>
    <property type="evidence" value="ECO:0007669"/>
    <property type="project" value="TreeGrafter"/>
</dbReference>
<reference evidence="10 11" key="1">
    <citation type="submission" date="2020-03" db="EMBL/GenBank/DDBJ databases">
        <title>Dissostichus mawsoni Genome sequencing and assembly.</title>
        <authorList>
            <person name="Park H."/>
        </authorList>
    </citation>
    <scope>NUCLEOTIDE SEQUENCE [LARGE SCALE GENOMIC DNA]</scope>
    <source>
        <strain evidence="10">DM0001</strain>
        <tissue evidence="10">Muscle</tissue>
    </source>
</reference>
<dbReference type="SUPFAM" id="SSF56854">
    <property type="entry name" value="Bcl-2 inhibitors of programmed cell death"/>
    <property type="match status" value="1"/>
</dbReference>
<dbReference type="GO" id="GO:0090200">
    <property type="term" value="P:positive regulation of release of cytochrome c from mitochondria"/>
    <property type="evidence" value="ECO:0007669"/>
    <property type="project" value="TreeGrafter"/>
</dbReference>
<dbReference type="Proteomes" id="UP000518266">
    <property type="component" value="Unassembled WGS sequence"/>
</dbReference>
<dbReference type="Pfam" id="PF06393">
    <property type="entry name" value="BID"/>
    <property type="match status" value="1"/>
</dbReference>
<accession>A0A7J5YY82</accession>
<evidence type="ECO:0000256" key="3">
    <source>
        <dbReference type="ARBA" id="ARBA00015802"/>
    </source>
</evidence>
<dbReference type="AlphaFoldDB" id="A0A7J5YY82"/>
<evidence type="ECO:0000256" key="6">
    <source>
        <dbReference type="ARBA" id="ARBA00022787"/>
    </source>
</evidence>
<protein>
    <recommendedName>
        <fullName evidence="3">BH3-interacting domain death agonist</fullName>
    </recommendedName>
</protein>
<proteinExistence type="predicted"/>
<evidence type="ECO:0000313" key="10">
    <source>
        <dbReference type="EMBL" id="KAF3854554.1"/>
    </source>
</evidence>
<dbReference type="InterPro" id="IPR010479">
    <property type="entry name" value="BID"/>
</dbReference>
<keyword evidence="8" id="KW-0472">Membrane</keyword>
<evidence type="ECO:0000256" key="1">
    <source>
        <dbReference type="ARBA" id="ARBA00004294"/>
    </source>
</evidence>
<sequence length="154" mass="17130">MKKILTMENLKLTDTCPSELLYRISAFSGTAMAHGLGTGSRLSAGSRSAEGNRRPASTKCCESGYQNLRRNMSNTPSEQWTEHLSREVQSVMQSVGLHHLSRERVMLALTLTLVKGVCVLAPQLLRSLFVTALQFLNHARATEEMTERHAAEER</sequence>
<dbReference type="OrthoDB" id="9941774at2759"/>
<dbReference type="Gene3D" id="1.10.437.10">
    <property type="entry name" value="Blc2-like"/>
    <property type="match status" value="1"/>
</dbReference>
<dbReference type="PANTHER" id="PTHR35447">
    <property type="entry name" value="BH3-INTERACTING DOMAIN DEATH AGONIST"/>
    <property type="match status" value="1"/>
</dbReference>
<comment type="caution">
    <text evidence="10">The sequence shown here is derived from an EMBL/GenBank/DDBJ whole genome shotgun (WGS) entry which is preliminary data.</text>
</comment>
<keyword evidence="7" id="KW-0496">Mitochondrion</keyword>
<feature type="region of interest" description="Disordered" evidence="9">
    <location>
        <begin position="38"/>
        <end position="59"/>
    </location>
</feature>
<dbReference type="GO" id="GO:0005829">
    <property type="term" value="C:cytosol"/>
    <property type="evidence" value="ECO:0007669"/>
    <property type="project" value="TreeGrafter"/>
</dbReference>
<keyword evidence="4" id="KW-0963">Cytoplasm</keyword>
<dbReference type="GO" id="GO:0005741">
    <property type="term" value="C:mitochondrial outer membrane"/>
    <property type="evidence" value="ECO:0007669"/>
    <property type="project" value="UniProtKB-SubCell"/>
</dbReference>
<evidence type="ECO:0000313" key="11">
    <source>
        <dbReference type="Proteomes" id="UP000518266"/>
    </source>
</evidence>
<evidence type="ECO:0000256" key="7">
    <source>
        <dbReference type="ARBA" id="ARBA00023128"/>
    </source>
</evidence>
<gene>
    <name evidence="10" type="ORF">F7725_022609</name>
</gene>
<dbReference type="GO" id="GO:0008637">
    <property type="term" value="P:apoptotic mitochondrial changes"/>
    <property type="evidence" value="ECO:0007669"/>
    <property type="project" value="TreeGrafter"/>
</dbReference>
<keyword evidence="5" id="KW-0053">Apoptosis</keyword>
<dbReference type="EMBL" id="JAAKFY010000007">
    <property type="protein sequence ID" value="KAF3854554.1"/>
    <property type="molecule type" value="Genomic_DNA"/>
</dbReference>
<comment type="subcellular location">
    <subcellularLocation>
        <location evidence="2">Cytoplasm</location>
    </subcellularLocation>
    <subcellularLocation>
        <location evidence="1">Mitochondrion outer membrane</location>
    </subcellularLocation>
</comment>
<dbReference type="InterPro" id="IPR036834">
    <property type="entry name" value="Bcl-2-like_sf"/>
</dbReference>
<name>A0A7J5YY82_DISMA</name>
<evidence type="ECO:0000256" key="8">
    <source>
        <dbReference type="ARBA" id="ARBA00023136"/>
    </source>
</evidence>